<dbReference type="PANTHER" id="PTHR43295:SF9">
    <property type="entry name" value="BIOSYNTHETIC ARGININE DECARBOXYLASE"/>
    <property type="match status" value="1"/>
</dbReference>
<protein>
    <submittedName>
        <fullName evidence="3">Arginine decarboxylase</fullName>
    </submittedName>
</protein>
<dbReference type="GO" id="GO:0006527">
    <property type="term" value="P:L-arginine catabolic process"/>
    <property type="evidence" value="ECO:0007669"/>
    <property type="project" value="InterPro"/>
</dbReference>
<evidence type="ECO:0000313" key="3">
    <source>
        <dbReference type="EMBL" id="SUJ03204.1"/>
    </source>
</evidence>
<dbReference type="Gene3D" id="2.40.37.10">
    <property type="entry name" value="Lyase, Ornithine Decarboxylase, Chain A, domain 1"/>
    <property type="match status" value="1"/>
</dbReference>
<dbReference type="EMBL" id="UGYW01000002">
    <property type="protein sequence ID" value="SUJ03204.1"/>
    <property type="molecule type" value="Genomic_DNA"/>
</dbReference>
<keyword evidence="2" id="KW-0663">Pyridoxal phosphate</keyword>
<accession>A0A380BNB8</accession>
<organism evidence="3 4">
    <name type="scientific">Sphingobacterium spiritivorum</name>
    <name type="common">Flavobacterium spiritivorum</name>
    <dbReference type="NCBI Taxonomy" id="258"/>
    <lineage>
        <taxon>Bacteria</taxon>
        <taxon>Pseudomonadati</taxon>
        <taxon>Bacteroidota</taxon>
        <taxon>Sphingobacteriia</taxon>
        <taxon>Sphingobacteriales</taxon>
        <taxon>Sphingobacteriaceae</taxon>
        <taxon>Sphingobacterium</taxon>
    </lineage>
</organism>
<dbReference type="SUPFAM" id="SSF51419">
    <property type="entry name" value="PLP-binding barrel"/>
    <property type="match status" value="1"/>
</dbReference>
<reference evidence="3 4" key="1">
    <citation type="submission" date="2018-06" db="EMBL/GenBank/DDBJ databases">
        <authorList>
            <consortium name="Pathogen Informatics"/>
            <person name="Doyle S."/>
        </authorList>
    </citation>
    <scope>NUCLEOTIDE SEQUENCE [LARGE SCALE GENOMIC DNA]</scope>
    <source>
        <strain evidence="3 4">NCTC11388</strain>
    </source>
</reference>
<dbReference type="InterPro" id="IPR002985">
    <property type="entry name" value="Arg_decrbxlase"/>
</dbReference>
<dbReference type="Gene3D" id="3.20.20.10">
    <property type="entry name" value="Alanine racemase"/>
    <property type="match status" value="1"/>
</dbReference>
<evidence type="ECO:0000313" key="4">
    <source>
        <dbReference type="Proteomes" id="UP000254893"/>
    </source>
</evidence>
<dbReference type="GO" id="GO:0008295">
    <property type="term" value="P:spermidine biosynthetic process"/>
    <property type="evidence" value="ECO:0007669"/>
    <property type="project" value="InterPro"/>
</dbReference>
<evidence type="ECO:0000256" key="2">
    <source>
        <dbReference type="ARBA" id="ARBA00022898"/>
    </source>
</evidence>
<proteinExistence type="predicted"/>
<comment type="cofactor">
    <cofactor evidence="1">
        <name>pyridoxal 5'-phosphate</name>
        <dbReference type="ChEBI" id="CHEBI:597326"/>
    </cofactor>
</comment>
<name>A0A380BNB8_SPHSI</name>
<dbReference type="InterPro" id="IPR029066">
    <property type="entry name" value="PLP-binding_barrel"/>
</dbReference>
<dbReference type="PANTHER" id="PTHR43295">
    <property type="entry name" value="ARGININE DECARBOXYLASE"/>
    <property type="match status" value="1"/>
</dbReference>
<dbReference type="GO" id="GO:0008792">
    <property type="term" value="F:arginine decarboxylase activity"/>
    <property type="evidence" value="ECO:0007669"/>
    <property type="project" value="InterPro"/>
</dbReference>
<dbReference type="Proteomes" id="UP000254893">
    <property type="component" value="Unassembled WGS sequence"/>
</dbReference>
<evidence type="ECO:0000256" key="1">
    <source>
        <dbReference type="ARBA" id="ARBA00001933"/>
    </source>
</evidence>
<dbReference type="InterPro" id="IPR009006">
    <property type="entry name" value="Ala_racemase/Decarboxylase_C"/>
</dbReference>
<gene>
    <name evidence="3" type="ORF">NCTC11388_01229</name>
</gene>
<dbReference type="AlphaFoldDB" id="A0A380BNB8"/>
<sequence length="209" mass="24538">MQSYQEFLDLSVGFPQDGFEIIDDELYFHDLNLMEMIETYGTPLRFTYLPIVSKKIQQAKILFQTAILKHNYRGSYKYCYCTKSSHFKHIVEEALKNDIHLETSSAFDMPMIDTLERQGTVTKDITVICNGFKTYQYKQYIIDMIHDGYKNIIPVLDNKEEFNLYDDEIELDEPCALGIRIASEEQPDSQFYTSRLGIRSEDIIDFLQQ</sequence>